<dbReference type="Pfam" id="PF01527">
    <property type="entry name" value="HTH_Tnp_1"/>
    <property type="match status" value="1"/>
</dbReference>
<dbReference type="InterPro" id="IPR025948">
    <property type="entry name" value="HTH-like_dom"/>
</dbReference>
<reference evidence="4 5" key="1">
    <citation type="submission" date="2015-03" db="EMBL/GenBank/DDBJ databases">
        <authorList>
            <person name="Urmite Genomes"/>
        </authorList>
    </citation>
    <scope>NUCLEOTIDE SEQUENCE [LARGE SCALE GENOMIC DNA]</scope>
    <source>
        <strain evidence="4 5">CSUR P1491</strain>
    </source>
</reference>
<dbReference type="Gene3D" id="3.30.420.10">
    <property type="entry name" value="Ribonuclease H-like superfamily/Ribonuclease H"/>
    <property type="match status" value="1"/>
</dbReference>
<evidence type="ECO:0000256" key="1">
    <source>
        <dbReference type="ARBA" id="ARBA00002286"/>
    </source>
</evidence>
<evidence type="ECO:0000313" key="4">
    <source>
        <dbReference type="EMBL" id="CQD23926.1"/>
    </source>
</evidence>
<protein>
    <submittedName>
        <fullName evidence="4">Transposase</fullName>
    </submittedName>
</protein>
<dbReference type="GO" id="GO:0006313">
    <property type="term" value="P:DNA transposition"/>
    <property type="evidence" value="ECO:0007669"/>
    <property type="project" value="InterPro"/>
</dbReference>
<dbReference type="InterPro" id="IPR012337">
    <property type="entry name" value="RNaseH-like_sf"/>
</dbReference>
<proteinExistence type="predicted"/>
<feature type="region of interest" description="Disordered" evidence="2">
    <location>
        <begin position="186"/>
        <end position="210"/>
    </location>
</feature>
<dbReference type="InterPro" id="IPR050900">
    <property type="entry name" value="Transposase_IS3/IS150/IS904"/>
</dbReference>
<accession>A0A0E3WE66</accession>
<dbReference type="Proteomes" id="UP000199251">
    <property type="component" value="Unassembled WGS sequence"/>
</dbReference>
<dbReference type="PROSITE" id="PS50994">
    <property type="entry name" value="INTEGRASE"/>
    <property type="match status" value="1"/>
</dbReference>
<dbReference type="SUPFAM" id="SSF53098">
    <property type="entry name" value="Ribonuclease H-like"/>
    <property type="match status" value="1"/>
</dbReference>
<feature type="compositionally biased region" description="Basic and acidic residues" evidence="2">
    <location>
        <begin position="194"/>
        <end position="210"/>
    </location>
</feature>
<dbReference type="Gene3D" id="1.10.10.60">
    <property type="entry name" value="Homeodomain-like"/>
    <property type="match status" value="1"/>
</dbReference>
<dbReference type="GO" id="GO:0003677">
    <property type="term" value="F:DNA binding"/>
    <property type="evidence" value="ECO:0007669"/>
    <property type="project" value="InterPro"/>
</dbReference>
<dbReference type="RefSeq" id="WP_244890256.1">
    <property type="nucleotide sequence ID" value="NZ_CTEE01000002.1"/>
</dbReference>
<feature type="domain" description="Integrase catalytic" evidence="3">
    <location>
        <begin position="212"/>
        <end position="389"/>
    </location>
</feature>
<dbReference type="InterPro" id="IPR036397">
    <property type="entry name" value="RNaseH_sf"/>
</dbReference>
<dbReference type="AlphaFoldDB" id="A0A0E3WE66"/>
<organism evidence="4 5">
    <name type="scientific">Mycobacterium lentiflavum</name>
    <dbReference type="NCBI Taxonomy" id="141349"/>
    <lineage>
        <taxon>Bacteria</taxon>
        <taxon>Bacillati</taxon>
        <taxon>Actinomycetota</taxon>
        <taxon>Actinomycetes</taxon>
        <taxon>Mycobacteriales</taxon>
        <taxon>Mycobacteriaceae</taxon>
        <taxon>Mycobacterium</taxon>
        <taxon>Mycobacterium simiae complex</taxon>
    </lineage>
</organism>
<dbReference type="InterPro" id="IPR048020">
    <property type="entry name" value="Transpos_IS3"/>
</dbReference>
<comment type="function">
    <text evidence="1">Involved in the transposition of the insertion sequence.</text>
</comment>
<dbReference type="InterPro" id="IPR009057">
    <property type="entry name" value="Homeodomain-like_sf"/>
</dbReference>
<dbReference type="Pfam" id="PF00665">
    <property type="entry name" value="rve"/>
    <property type="match status" value="1"/>
</dbReference>
<dbReference type="NCBIfam" id="NF033516">
    <property type="entry name" value="transpos_IS3"/>
    <property type="match status" value="1"/>
</dbReference>
<name>A0A0E3WE66_MYCLN</name>
<dbReference type="GO" id="GO:0015074">
    <property type="term" value="P:DNA integration"/>
    <property type="evidence" value="ECO:0007669"/>
    <property type="project" value="InterPro"/>
</dbReference>
<dbReference type="GO" id="GO:0004803">
    <property type="term" value="F:transposase activity"/>
    <property type="evidence" value="ECO:0007669"/>
    <property type="project" value="InterPro"/>
</dbReference>
<dbReference type="PANTHER" id="PTHR46889">
    <property type="entry name" value="TRANSPOSASE INSF FOR INSERTION SEQUENCE IS3B-RELATED"/>
    <property type="match status" value="1"/>
</dbReference>
<dbReference type="InterPro" id="IPR002514">
    <property type="entry name" value="Transposase_8"/>
</dbReference>
<dbReference type="SUPFAM" id="SSF46689">
    <property type="entry name" value="Homeodomain-like"/>
    <property type="match status" value="1"/>
</dbReference>
<gene>
    <name evidence="4" type="ORF">BN1232_05938</name>
</gene>
<sequence length="396" mass="44192">MSETRRKFDQELREGAVRIVRDTGKPIAQIARDLGINAGTLGNWVAKDRAERDGTQGLSTNDVAELKRLRAEVAELRMERDVLKRSVVLWVKEATRLSVARFIADQRTMHGVPHTVTCAILGVSLSWLYKWLHRQPTDRERRRAELDKRVAELFVASKRTYGSPRIHADLLDEGWKVSVNTVAESMRRQGLQGRKPERPKGPKGLTRQDKKAAKFPDLLKRDFSAATLNLKWCGDITEIPTGGGKLFLASVLDLCGRRLLACPMSDHPDAELASDAMKMAAAVRGGRAVIDGVIFHTGRGATYTAHDFTKLCRTLGVRQSMGRVGSCFDNAASEAFFSTLEHEVLSRHHFATKAQAREVITAWCHDFYNVQRRHSSAGLLPPVEYEKIAAIQTEAA</sequence>
<dbReference type="InterPro" id="IPR001584">
    <property type="entry name" value="Integrase_cat-core"/>
</dbReference>
<dbReference type="Pfam" id="PF13384">
    <property type="entry name" value="HTH_23"/>
    <property type="match status" value="1"/>
</dbReference>
<dbReference type="STRING" id="141349.BN1232_05938"/>
<evidence type="ECO:0000259" key="3">
    <source>
        <dbReference type="PROSITE" id="PS50994"/>
    </source>
</evidence>
<dbReference type="EMBL" id="CTEE01000002">
    <property type="protein sequence ID" value="CQD23926.1"/>
    <property type="molecule type" value="Genomic_DNA"/>
</dbReference>
<dbReference type="Pfam" id="PF13276">
    <property type="entry name" value="HTH_21"/>
    <property type="match status" value="1"/>
</dbReference>
<evidence type="ECO:0000313" key="5">
    <source>
        <dbReference type="Proteomes" id="UP000199251"/>
    </source>
</evidence>
<evidence type="ECO:0000256" key="2">
    <source>
        <dbReference type="SAM" id="MobiDB-lite"/>
    </source>
</evidence>
<dbReference type="PANTHER" id="PTHR46889:SF4">
    <property type="entry name" value="TRANSPOSASE INSO FOR INSERTION SEQUENCE ELEMENT IS911B-RELATED"/>
    <property type="match status" value="1"/>
</dbReference>
<dbReference type="Pfam" id="PF13333">
    <property type="entry name" value="rve_2"/>
    <property type="match status" value="1"/>
</dbReference>